<feature type="domain" description="FAD-binding" evidence="6">
    <location>
        <begin position="11"/>
        <end position="176"/>
    </location>
</feature>
<organism evidence="7 8">
    <name type="scientific">Streptomyces cirratus</name>
    <dbReference type="NCBI Taxonomy" id="68187"/>
    <lineage>
        <taxon>Bacteria</taxon>
        <taxon>Bacillati</taxon>
        <taxon>Actinomycetota</taxon>
        <taxon>Actinomycetes</taxon>
        <taxon>Kitasatosporales</taxon>
        <taxon>Streptomycetaceae</taxon>
        <taxon>Streptomyces</taxon>
    </lineage>
</organism>
<evidence type="ECO:0000256" key="1">
    <source>
        <dbReference type="ARBA" id="ARBA00022630"/>
    </source>
</evidence>
<dbReference type="RefSeq" id="WP_190183801.1">
    <property type="nucleotide sequence ID" value="NZ_BMVP01000003.1"/>
</dbReference>
<keyword evidence="8" id="KW-1185">Reference proteome</keyword>
<comment type="subunit">
    <text evidence="5">Monomer.</text>
</comment>
<dbReference type="InterPro" id="IPR036188">
    <property type="entry name" value="FAD/NAD-bd_sf"/>
</dbReference>
<comment type="domain">
    <text evidence="5">Consists of an N-terminal FAD-binding domain with a Rossman fold and a C-terminal substrate-binding domain.</text>
</comment>
<keyword evidence="5" id="KW-0521">NADP</keyword>
<comment type="cofactor">
    <cofactor evidence="5">
        <name>FAD</name>
        <dbReference type="ChEBI" id="CHEBI:57692"/>
    </cofactor>
</comment>
<feature type="binding site" evidence="5">
    <location>
        <position position="46"/>
    </location>
    <ligand>
        <name>NADPH</name>
        <dbReference type="ChEBI" id="CHEBI:57783"/>
    </ligand>
</feature>
<gene>
    <name evidence="7" type="ORF">GCM10010347_21260</name>
</gene>
<dbReference type="Gene3D" id="3.50.50.60">
    <property type="entry name" value="FAD/NAD(P)-binding domain"/>
    <property type="match status" value="1"/>
</dbReference>
<dbReference type="PANTHER" id="PTHR46972">
    <property type="entry name" value="MONOOXYGENASE ASQM-RELATED"/>
    <property type="match status" value="1"/>
</dbReference>
<evidence type="ECO:0000256" key="4">
    <source>
        <dbReference type="ARBA" id="ARBA00023033"/>
    </source>
</evidence>
<keyword evidence="5" id="KW-0963">Cytoplasm</keyword>
<name>A0ABQ3EUM1_9ACTN</name>
<feature type="binding site" evidence="5">
    <location>
        <position position="110"/>
    </location>
    <ligand>
        <name>FAD</name>
        <dbReference type="ChEBI" id="CHEBI:57692"/>
    </ligand>
</feature>
<keyword evidence="5" id="KW-0547">Nucleotide-binding</keyword>
<dbReference type="EC" id="1.14.13.-" evidence="5"/>
<evidence type="ECO:0000259" key="6">
    <source>
        <dbReference type="Pfam" id="PF01494"/>
    </source>
</evidence>
<comment type="function">
    <text evidence="5">An FAD-requiring monooxygenase active on some tetracycline antibiotic derivatives, which leads to their inactivation. Hydroxylates carbon 11a of tetracycline and some analogs.</text>
</comment>
<comment type="caution">
    <text evidence="7">The sequence shown here is derived from an EMBL/GenBank/DDBJ whole genome shotgun (WGS) entry which is preliminary data.</text>
</comment>
<dbReference type="GO" id="GO:0004497">
    <property type="term" value="F:monooxygenase activity"/>
    <property type="evidence" value="ECO:0007669"/>
    <property type="project" value="UniProtKB-KW"/>
</dbReference>
<dbReference type="InterPro" id="IPR002938">
    <property type="entry name" value="FAD-bd"/>
</dbReference>
<dbReference type="EMBL" id="BMVP01000003">
    <property type="protein sequence ID" value="GHB51254.1"/>
    <property type="molecule type" value="Genomic_DNA"/>
</dbReference>
<comment type="catalytic activity">
    <reaction evidence="5">
        <text>a tetracycline + NADPH + O2 + H(+) = an 11a-hydroxytetracycline + NADP(+) + H2O</text>
        <dbReference type="Rhea" id="RHEA:61444"/>
        <dbReference type="ChEBI" id="CHEBI:15377"/>
        <dbReference type="ChEBI" id="CHEBI:15378"/>
        <dbReference type="ChEBI" id="CHEBI:15379"/>
        <dbReference type="ChEBI" id="CHEBI:57783"/>
        <dbReference type="ChEBI" id="CHEBI:58349"/>
        <dbReference type="ChEBI" id="CHEBI:144644"/>
        <dbReference type="ChEBI" id="CHEBI:144645"/>
    </reaction>
</comment>
<accession>A0ABQ3EUM1</accession>
<evidence type="ECO:0000313" key="7">
    <source>
        <dbReference type="EMBL" id="GHB51254.1"/>
    </source>
</evidence>
<comment type="similarity">
    <text evidence="5">Belongs to the aromatic-ring hydroxylase family. TetX subfamily.</text>
</comment>
<keyword evidence="4 5" id="KW-0503">Monooxygenase</keyword>
<feature type="domain" description="FAD-binding" evidence="6">
    <location>
        <begin position="298"/>
        <end position="333"/>
    </location>
</feature>
<dbReference type="Pfam" id="PF01494">
    <property type="entry name" value="FAD_binding_3"/>
    <property type="match status" value="2"/>
</dbReference>
<evidence type="ECO:0000313" key="8">
    <source>
        <dbReference type="Proteomes" id="UP000642673"/>
    </source>
</evidence>
<dbReference type="Proteomes" id="UP000642673">
    <property type="component" value="Unassembled WGS sequence"/>
</dbReference>
<proteinExistence type="inferred from homology"/>
<dbReference type="PANTHER" id="PTHR46972:SF1">
    <property type="entry name" value="FAD DEPENDENT OXIDOREDUCTASE DOMAIN-CONTAINING PROTEIN"/>
    <property type="match status" value="1"/>
</dbReference>
<comment type="subcellular location">
    <subcellularLocation>
        <location evidence="5">Cytoplasm</location>
    </subcellularLocation>
</comment>
<evidence type="ECO:0000256" key="2">
    <source>
        <dbReference type="ARBA" id="ARBA00022827"/>
    </source>
</evidence>
<keyword evidence="2 5" id="KW-0274">FAD</keyword>
<keyword evidence="1 5" id="KW-0285">Flavoprotein</keyword>
<dbReference type="PRINTS" id="PR00420">
    <property type="entry name" value="RNGMNOXGNASE"/>
</dbReference>
<dbReference type="InterPro" id="IPR043683">
    <property type="entry name" value="TetX_monooxygenase"/>
</dbReference>
<feature type="binding site" evidence="5">
    <location>
        <position position="53"/>
    </location>
    <ligand>
        <name>FAD</name>
        <dbReference type="ChEBI" id="CHEBI:57692"/>
    </ligand>
</feature>
<sequence>MQSPTPANARISIIGAGPGGLTCARILQRNGIAVSVYDRDPDADSRNQGGSLDLHEDDGQLALRSAGLLEEFFALARPEGQEMRRIDPSGRMLDHHLPGPDETSRPEIDRGQLRDLLLRSLAPGTVRWGRTLRSVSGPTDGPRTLTFTDGTTVEADLVIGADGAHSRVRTAVSPATPRYTGVSFLEGWFDDMERAHPELSRLVGKGSALAADGERGLFAQRGSGGHMRVYVMRRAPVDWIAANGLRPEDTEGIRAHLLHEYAHWSAEMLRLITDNDGPFVDRPLFALPVPHTWEHSPSVALLGDAAHLMPPLGVGVNLAMLDASELALALVHSPTLGEAVRSYEKSMLPRSIDMARRLEGGAEHLLSASAHELEEFERSAQAQP</sequence>
<dbReference type="HAMAP" id="MF_00845">
    <property type="entry name" value="TetX_monooxygenase"/>
    <property type="match status" value="1"/>
</dbReference>
<protein>
    <recommendedName>
        <fullName evidence="5">Flavin-dependent monooxygenase</fullName>
    </recommendedName>
    <alternativeName>
        <fullName evidence="5">TetX monooxygenase</fullName>
        <shortName evidence="5">TetX</shortName>
        <ecNumber evidence="5">1.14.13.-</ecNumber>
    </alternativeName>
</protein>
<keyword evidence="3 5" id="KW-0560">Oxidoreductase</keyword>
<feature type="binding site" evidence="5">
    <location>
        <position position="304"/>
    </location>
    <ligand>
        <name>FAD</name>
        <dbReference type="ChEBI" id="CHEBI:57692"/>
    </ligand>
</feature>
<dbReference type="SUPFAM" id="SSF51905">
    <property type="entry name" value="FAD/NAD(P)-binding domain"/>
    <property type="match status" value="1"/>
</dbReference>
<evidence type="ECO:0000256" key="3">
    <source>
        <dbReference type="ARBA" id="ARBA00023002"/>
    </source>
</evidence>
<evidence type="ECO:0000256" key="5">
    <source>
        <dbReference type="HAMAP-Rule" id="MF_00845"/>
    </source>
</evidence>
<reference evidence="8" key="1">
    <citation type="journal article" date="2019" name="Int. J. Syst. Evol. Microbiol.">
        <title>The Global Catalogue of Microorganisms (GCM) 10K type strain sequencing project: providing services to taxonomists for standard genome sequencing and annotation.</title>
        <authorList>
            <consortium name="The Broad Institute Genomics Platform"/>
            <consortium name="The Broad Institute Genome Sequencing Center for Infectious Disease"/>
            <person name="Wu L."/>
            <person name="Ma J."/>
        </authorList>
    </citation>
    <scope>NUCLEOTIDE SEQUENCE [LARGE SCALE GENOMIC DNA]</scope>
    <source>
        <strain evidence="8">JCM 4738</strain>
    </source>
</reference>